<accession>A0A4R1LE69</accession>
<feature type="transmembrane region" description="Helical" evidence="10">
    <location>
        <begin position="159"/>
        <end position="182"/>
    </location>
</feature>
<sequence>MPETIPTGQLASPAPAWRRAMNLLSPSRSHTAFTATLLLMASVTLSRVIGLVRVKYIAYLFGRGAAADAFNAAFQLPDMISYFLVGGAASITFVTMLTRYRDSGREEEGREAMSVILTTMLCVLGGAILLAEFFAPVYVRALLSGFDKDPAKLELCVHLTRILLLAPLFFFSGGVFGAVLLVRKQFTVQAVSPLIYNLGTILGGVVLAKSIGVSSLAIGTVVGAFCGPFLLNAIGAHRLGMKFRPKLDLGNAGLHEWVKMSIPLMLGVSLVTADNWIINYFASHNGGAISLLTYAKNLFTAPVALGQAAGAASLPFLASLYGKDGSTDKGRDVAAFSRAVDSSVSRILAFSVLLSAWMIAMAQPAVDVVFRGGVFHREDASTMAVYFAVFSISLCLWSAQALYARAFYAAGNTLTPMIAGTIVTVLSLPVYWSLYRAHGPVGLAAASDIGILIQTLTLAVLLHRRRMVSVAELEYGELLRALLAAVVSFAALRGLAYVFPAHGRIRELLLLLLATLVWLAVAGIALRLTGSQLPAQLLARFRRK</sequence>
<feature type="transmembrane region" description="Helical" evidence="10">
    <location>
        <begin position="416"/>
        <end position="435"/>
    </location>
</feature>
<evidence type="ECO:0000256" key="4">
    <source>
        <dbReference type="ARBA" id="ARBA00022960"/>
    </source>
</evidence>
<feature type="transmembrane region" description="Helical" evidence="10">
    <location>
        <begin position="383"/>
        <end position="404"/>
    </location>
</feature>
<dbReference type="GO" id="GO:0008360">
    <property type="term" value="P:regulation of cell shape"/>
    <property type="evidence" value="ECO:0007669"/>
    <property type="project" value="UniProtKB-KW"/>
</dbReference>
<evidence type="ECO:0000256" key="1">
    <source>
        <dbReference type="ARBA" id="ARBA00004651"/>
    </source>
</evidence>
<dbReference type="GO" id="GO:0034204">
    <property type="term" value="P:lipid translocation"/>
    <property type="evidence" value="ECO:0007669"/>
    <property type="project" value="TreeGrafter"/>
</dbReference>
<feature type="transmembrane region" description="Helical" evidence="10">
    <location>
        <begin position="441"/>
        <end position="462"/>
    </location>
</feature>
<dbReference type="Proteomes" id="UP000295210">
    <property type="component" value="Unassembled WGS sequence"/>
</dbReference>
<evidence type="ECO:0000256" key="3">
    <source>
        <dbReference type="ARBA" id="ARBA00022692"/>
    </source>
</evidence>
<feature type="transmembrane region" description="Helical" evidence="10">
    <location>
        <begin position="257"/>
        <end position="278"/>
    </location>
</feature>
<comment type="function">
    <text evidence="8">Involved in peptidoglycan biosynthesis. Transports lipid-linked peptidoglycan precursors from the inner to the outer leaflet of the cytoplasmic membrane.</text>
</comment>
<keyword evidence="2" id="KW-1003">Cell membrane</keyword>
<feature type="transmembrane region" description="Helical" evidence="10">
    <location>
        <begin position="80"/>
        <end position="100"/>
    </location>
</feature>
<comment type="similarity">
    <text evidence="9">Belongs to the MurJ/MviN family.</text>
</comment>
<evidence type="ECO:0000256" key="7">
    <source>
        <dbReference type="ARBA" id="ARBA00023136"/>
    </source>
</evidence>
<dbReference type="EMBL" id="SMGK01000001">
    <property type="protein sequence ID" value="TCK75123.1"/>
    <property type="molecule type" value="Genomic_DNA"/>
</dbReference>
<evidence type="ECO:0000256" key="10">
    <source>
        <dbReference type="SAM" id="Phobius"/>
    </source>
</evidence>
<feature type="transmembrane region" description="Helical" evidence="10">
    <location>
        <begin position="508"/>
        <end position="528"/>
    </location>
</feature>
<feature type="transmembrane region" description="Helical" evidence="10">
    <location>
        <begin position="112"/>
        <end position="139"/>
    </location>
</feature>
<dbReference type="PRINTS" id="PR01806">
    <property type="entry name" value="VIRFACTRMVIN"/>
</dbReference>
<evidence type="ECO:0000313" key="12">
    <source>
        <dbReference type="Proteomes" id="UP000295210"/>
    </source>
</evidence>
<comment type="caution">
    <text evidence="11">The sequence shown here is derived from an EMBL/GenBank/DDBJ whole genome shotgun (WGS) entry which is preliminary data.</text>
</comment>
<dbReference type="PANTHER" id="PTHR47019:SF1">
    <property type="entry name" value="LIPID II FLIPPASE MURJ"/>
    <property type="match status" value="1"/>
</dbReference>
<evidence type="ECO:0000313" key="11">
    <source>
        <dbReference type="EMBL" id="TCK75123.1"/>
    </source>
</evidence>
<evidence type="ECO:0000256" key="5">
    <source>
        <dbReference type="ARBA" id="ARBA00022984"/>
    </source>
</evidence>
<keyword evidence="12" id="KW-1185">Reference proteome</keyword>
<evidence type="ECO:0000256" key="6">
    <source>
        <dbReference type="ARBA" id="ARBA00022989"/>
    </source>
</evidence>
<dbReference type="InterPro" id="IPR004268">
    <property type="entry name" value="MurJ"/>
</dbReference>
<name>A0A4R1LE69_9BACT</name>
<feature type="transmembrane region" description="Helical" evidence="10">
    <location>
        <begin position="194"/>
        <end position="211"/>
    </location>
</feature>
<feature type="transmembrane region" description="Helical" evidence="10">
    <location>
        <begin position="482"/>
        <end position="502"/>
    </location>
</feature>
<dbReference type="GO" id="GO:0009252">
    <property type="term" value="P:peptidoglycan biosynthetic process"/>
    <property type="evidence" value="ECO:0007669"/>
    <property type="project" value="UniProtKB-KW"/>
</dbReference>
<evidence type="ECO:0000256" key="9">
    <source>
        <dbReference type="ARBA" id="ARBA00061532"/>
    </source>
</evidence>
<dbReference type="GO" id="GO:0005886">
    <property type="term" value="C:plasma membrane"/>
    <property type="evidence" value="ECO:0007669"/>
    <property type="project" value="UniProtKB-SubCell"/>
</dbReference>
<reference evidence="11 12" key="1">
    <citation type="submission" date="2019-03" db="EMBL/GenBank/DDBJ databases">
        <title>Genomic Encyclopedia of Type Strains, Phase IV (KMG-IV): sequencing the most valuable type-strain genomes for metagenomic binning, comparative biology and taxonomic classification.</title>
        <authorList>
            <person name="Goeker M."/>
        </authorList>
    </citation>
    <scope>NUCLEOTIDE SEQUENCE [LARGE SCALE GENOMIC DNA]</scope>
    <source>
        <strain evidence="11 12">DSM 103428</strain>
    </source>
</reference>
<dbReference type="PANTHER" id="PTHR47019">
    <property type="entry name" value="LIPID II FLIPPASE MURJ"/>
    <property type="match status" value="1"/>
</dbReference>
<dbReference type="GO" id="GO:0015648">
    <property type="term" value="F:lipid-linked peptidoglycan transporter activity"/>
    <property type="evidence" value="ECO:0007669"/>
    <property type="project" value="TreeGrafter"/>
</dbReference>
<organism evidence="11 12">
    <name type="scientific">Acidipila rosea</name>
    <dbReference type="NCBI Taxonomy" id="768535"/>
    <lineage>
        <taxon>Bacteria</taxon>
        <taxon>Pseudomonadati</taxon>
        <taxon>Acidobacteriota</taxon>
        <taxon>Terriglobia</taxon>
        <taxon>Terriglobales</taxon>
        <taxon>Acidobacteriaceae</taxon>
        <taxon>Acidipila</taxon>
    </lineage>
</organism>
<dbReference type="Pfam" id="PF03023">
    <property type="entry name" value="MurJ"/>
    <property type="match status" value="1"/>
</dbReference>
<feature type="transmembrane region" description="Helical" evidence="10">
    <location>
        <begin position="217"/>
        <end position="236"/>
    </location>
</feature>
<dbReference type="RefSeq" id="WP_243647962.1">
    <property type="nucleotide sequence ID" value="NZ_SMGK01000001.1"/>
</dbReference>
<feature type="transmembrane region" description="Helical" evidence="10">
    <location>
        <begin position="31"/>
        <end position="49"/>
    </location>
</feature>
<keyword evidence="6 10" id="KW-1133">Transmembrane helix</keyword>
<evidence type="ECO:0000256" key="8">
    <source>
        <dbReference type="ARBA" id="ARBA00060041"/>
    </source>
</evidence>
<keyword evidence="3 10" id="KW-0812">Transmembrane</keyword>
<evidence type="ECO:0000256" key="2">
    <source>
        <dbReference type="ARBA" id="ARBA00022475"/>
    </source>
</evidence>
<protein>
    <submittedName>
        <fullName evidence="11">Putative peptidoglycan lipid II flippase</fullName>
    </submittedName>
</protein>
<keyword evidence="7 10" id="KW-0472">Membrane</keyword>
<keyword evidence="5" id="KW-0573">Peptidoglycan synthesis</keyword>
<dbReference type="InterPro" id="IPR051050">
    <property type="entry name" value="Lipid_II_flippase_MurJ/MviN"/>
</dbReference>
<dbReference type="AlphaFoldDB" id="A0A4R1LE69"/>
<proteinExistence type="inferred from homology"/>
<feature type="transmembrane region" description="Helical" evidence="10">
    <location>
        <begin position="298"/>
        <end position="322"/>
    </location>
</feature>
<gene>
    <name evidence="11" type="ORF">C7378_0103</name>
</gene>
<feature type="transmembrane region" description="Helical" evidence="10">
    <location>
        <begin position="343"/>
        <end position="363"/>
    </location>
</feature>
<comment type="subcellular location">
    <subcellularLocation>
        <location evidence="1">Cell membrane</location>
        <topology evidence="1">Multi-pass membrane protein</topology>
    </subcellularLocation>
</comment>
<keyword evidence="4" id="KW-0133">Cell shape</keyword>